<reference evidence="2 3" key="1">
    <citation type="submission" date="2015-06" db="EMBL/GenBank/DDBJ databases">
        <title>Improved classification and identification of acetic acid bacteria using matrix-assisted laser desorption/ionization time-of-flight mass spectrometry; Gluconobacter nephelii and Gluconobacter uchimurae are later heterotypic synonyms of Gluconobacter japonicus and Gluconobacter oxydans, respectively.</title>
        <authorList>
            <person name="Li L."/>
            <person name="Cleenwerck I."/>
            <person name="De Vuyst L."/>
            <person name="Vandamme P."/>
        </authorList>
    </citation>
    <scope>NUCLEOTIDE SEQUENCE [LARGE SCALE GENOMIC DNA]</scope>
    <source>
        <strain evidence="2 3">LMG 1764</strain>
    </source>
</reference>
<dbReference type="EMBL" id="LHZB01000118">
    <property type="protein sequence ID" value="KXV00048.1"/>
    <property type="molecule type" value="Genomic_DNA"/>
</dbReference>
<organism evidence="2 3">
    <name type="scientific">Gluconobacter potus</name>
    <dbReference type="NCBI Taxonomy" id="2724927"/>
    <lineage>
        <taxon>Bacteria</taxon>
        <taxon>Pseudomonadati</taxon>
        <taxon>Pseudomonadota</taxon>
        <taxon>Alphaproteobacteria</taxon>
        <taxon>Acetobacterales</taxon>
        <taxon>Acetobacteraceae</taxon>
        <taxon>Gluconobacter</taxon>
    </lineage>
</organism>
<dbReference type="RefSeq" id="WP_062497330.1">
    <property type="nucleotide sequence ID" value="NZ_LHZB01000118.1"/>
</dbReference>
<comment type="caution">
    <text evidence="2">The sequence shown here is derived from an EMBL/GenBank/DDBJ whole genome shotgun (WGS) entry which is preliminary data.</text>
</comment>
<evidence type="ECO:0000313" key="2">
    <source>
        <dbReference type="EMBL" id="KXV00048.1"/>
    </source>
</evidence>
<gene>
    <name evidence="2" type="ORF">AD929_12520</name>
</gene>
<keyword evidence="1" id="KW-1133">Transmembrane helix</keyword>
<proteinExistence type="predicted"/>
<evidence type="ECO:0000313" key="3">
    <source>
        <dbReference type="Proteomes" id="UP000075573"/>
    </source>
</evidence>
<dbReference type="PATRIC" id="fig|442.7.peg.3326"/>
<protein>
    <submittedName>
        <fullName evidence="2">Uncharacterized protein</fullName>
    </submittedName>
</protein>
<evidence type="ECO:0000256" key="1">
    <source>
        <dbReference type="SAM" id="Phobius"/>
    </source>
</evidence>
<keyword evidence="1" id="KW-0812">Transmembrane</keyword>
<dbReference type="AlphaFoldDB" id="A0A149QRU2"/>
<feature type="transmembrane region" description="Helical" evidence="1">
    <location>
        <begin position="87"/>
        <end position="109"/>
    </location>
</feature>
<sequence length="121" mass="13396">MHTVLLGTAGIISALLVAGFFALFVGIIFMKKNVADMFRKKANGMSFVVEETREETRTTLLASLMFLTLLLATNSMMMHLVQPGHPAMFVLAYCLTDLILGAISLYDCIRLMVIHLRNAKS</sequence>
<accession>A0A149QRU2</accession>
<name>A0A149QRU2_9PROT</name>
<keyword evidence="1" id="KW-0472">Membrane</keyword>
<dbReference type="Proteomes" id="UP000075573">
    <property type="component" value="Unassembled WGS sequence"/>
</dbReference>
<feature type="transmembrane region" description="Helical" evidence="1">
    <location>
        <begin position="6"/>
        <end position="30"/>
    </location>
</feature>
<feature type="transmembrane region" description="Helical" evidence="1">
    <location>
        <begin position="60"/>
        <end position="81"/>
    </location>
</feature>